<evidence type="ECO:0000313" key="2">
    <source>
        <dbReference type="EMBL" id="MDF8262897.1"/>
    </source>
</evidence>
<feature type="domain" description="Helix-turn-helix" evidence="1">
    <location>
        <begin position="7"/>
        <end position="52"/>
    </location>
</feature>
<dbReference type="NCBIfam" id="TIGR01764">
    <property type="entry name" value="excise"/>
    <property type="match status" value="1"/>
</dbReference>
<evidence type="ECO:0000313" key="3">
    <source>
        <dbReference type="Proteomes" id="UP001528912"/>
    </source>
</evidence>
<reference evidence="2 3" key="1">
    <citation type="submission" date="2023-03" db="EMBL/GenBank/DDBJ databases">
        <title>YIM 133296 draft genome.</title>
        <authorList>
            <person name="Xiong L."/>
        </authorList>
    </citation>
    <scope>NUCLEOTIDE SEQUENCE [LARGE SCALE GENOMIC DNA]</scope>
    <source>
        <strain evidence="2 3">YIM 133296</strain>
    </source>
</reference>
<gene>
    <name evidence="2" type="ORF">P4R38_01400</name>
</gene>
<organism evidence="2 3">
    <name type="scientific">Luteipulveratus flavus</name>
    <dbReference type="NCBI Taxonomy" id="3031728"/>
    <lineage>
        <taxon>Bacteria</taxon>
        <taxon>Bacillati</taxon>
        <taxon>Actinomycetota</taxon>
        <taxon>Actinomycetes</taxon>
        <taxon>Micrococcales</taxon>
        <taxon>Dermacoccaceae</taxon>
        <taxon>Luteipulveratus</taxon>
    </lineage>
</organism>
<protein>
    <submittedName>
        <fullName evidence="2">Helix-turn-helix domain-containing protein</fullName>
    </submittedName>
</protein>
<evidence type="ECO:0000259" key="1">
    <source>
        <dbReference type="Pfam" id="PF12728"/>
    </source>
</evidence>
<dbReference type="SUPFAM" id="SSF46955">
    <property type="entry name" value="Putative DNA-binding domain"/>
    <property type="match status" value="1"/>
</dbReference>
<name>A0ABT6C258_9MICO</name>
<proteinExistence type="predicted"/>
<dbReference type="InterPro" id="IPR041657">
    <property type="entry name" value="HTH_17"/>
</dbReference>
<dbReference type="InterPro" id="IPR009061">
    <property type="entry name" value="DNA-bd_dom_put_sf"/>
</dbReference>
<dbReference type="EMBL" id="JAROAV010000006">
    <property type="protein sequence ID" value="MDF8262897.1"/>
    <property type="molecule type" value="Genomic_DNA"/>
</dbReference>
<dbReference type="RefSeq" id="WP_277190692.1">
    <property type="nucleotide sequence ID" value="NZ_JAROAV010000006.1"/>
</dbReference>
<sequence length="73" mass="8193">MPRFVQIADVAETLNISSRQAYNLVKSGELPAIKVGGSWRVETTELESYIQRAYAQTRQQVESNTFADEDVDA</sequence>
<dbReference type="Pfam" id="PF12728">
    <property type="entry name" value="HTH_17"/>
    <property type="match status" value="1"/>
</dbReference>
<dbReference type="InterPro" id="IPR010093">
    <property type="entry name" value="SinI_DNA-bd"/>
</dbReference>
<keyword evidence="3" id="KW-1185">Reference proteome</keyword>
<comment type="caution">
    <text evidence="2">The sequence shown here is derived from an EMBL/GenBank/DDBJ whole genome shotgun (WGS) entry which is preliminary data.</text>
</comment>
<dbReference type="Proteomes" id="UP001528912">
    <property type="component" value="Unassembled WGS sequence"/>
</dbReference>
<accession>A0ABT6C258</accession>